<proteinExistence type="predicted"/>
<keyword evidence="1" id="KW-0472">Membrane</keyword>
<sequence>MLLENLCQTLDGMRTTSLSQGSVWGWRNRCSMEWPNYSSFVTSPWFADQWEFVIYRAVCALVTLSILVYSIPTDSNRWYTYFTNWAYTAFALHFCWAAAVCFLDYRNNPDNKRGKSRGGPAKMALKIGWVIYNIAMPSAFFVSFEYWVSPWPVTLGFRSFLRHTLNSIMAVMDIMVSGIPSRLDHVVFSVLFGIVYNTFVVLYWLLDCRGYFGKPYIYSFLDLNTVPLQAVVIMTGSNFVIMPAAHAVVCLLYQTRLVLLARFRKRRAHEVKLTPWQKSIIPIEVHEDVVMDMLSSTDEQIV</sequence>
<feature type="transmembrane region" description="Helical" evidence="1">
    <location>
        <begin position="53"/>
        <end position="72"/>
    </location>
</feature>
<dbReference type="PANTHER" id="PTHR12242:SF45">
    <property type="entry name" value="MARVEL DOMAIN-CONTAINING PROTEIN"/>
    <property type="match status" value="1"/>
</dbReference>
<name>A0A8J9ZWS4_BRALA</name>
<evidence type="ECO:0000313" key="2">
    <source>
        <dbReference type="EMBL" id="CAH1265011.1"/>
    </source>
</evidence>
<keyword evidence="1" id="KW-1133">Transmembrane helix</keyword>
<feature type="transmembrane region" description="Helical" evidence="1">
    <location>
        <begin position="124"/>
        <end position="148"/>
    </location>
</feature>
<feature type="transmembrane region" description="Helical" evidence="1">
    <location>
        <begin position="186"/>
        <end position="206"/>
    </location>
</feature>
<keyword evidence="3" id="KW-1185">Reference proteome</keyword>
<feature type="transmembrane region" description="Helical" evidence="1">
    <location>
        <begin position="226"/>
        <end position="253"/>
    </location>
</feature>
<dbReference type="OrthoDB" id="419711at2759"/>
<organism evidence="2 3">
    <name type="scientific">Branchiostoma lanceolatum</name>
    <name type="common">Common lancelet</name>
    <name type="synonym">Amphioxus lanceolatum</name>
    <dbReference type="NCBI Taxonomy" id="7740"/>
    <lineage>
        <taxon>Eukaryota</taxon>
        <taxon>Metazoa</taxon>
        <taxon>Chordata</taxon>
        <taxon>Cephalochordata</taxon>
        <taxon>Leptocardii</taxon>
        <taxon>Amphioxiformes</taxon>
        <taxon>Branchiostomatidae</taxon>
        <taxon>Branchiostoma</taxon>
    </lineage>
</organism>
<dbReference type="InterPro" id="IPR049352">
    <property type="entry name" value="Rost"/>
</dbReference>
<dbReference type="Proteomes" id="UP000838412">
    <property type="component" value="Chromosome 5"/>
</dbReference>
<dbReference type="AlphaFoldDB" id="A0A8J9ZWS4"/>
<evidence type="ECO:0000256" key="1">
    <source>
        <dbReference type="SAM" id="Phobius"/>
    </source>
</evidence>
<dbReference type="GO" id="GO:0016020">
    <property type="term" value="C:membrane"/>
    <property type="evidence" value="ECO:0007669"/>
    <property type="project" value="TreeGrafter"/>
</dbReference>
<reference evidence="2" key="1">
    <citation type="submission" date="2022-01" db="EMBL/GenBank/DDBJ databases">
        <authorList>
            <person name="Braso-Vives M."/>
        </authorList>
    </citation>
    <scope>NUCLEOTIDE SEQUENCE</scope>
</reference>
<dbReference type="PANTHER" id="PTHR12242">
    <property type="entry name" value="OS02G0130600 PROTEIN-RELATED"/>
    <property type="match status" value="1"/>
</dbReference>
<dbReference type="Pfam" id="PF21534">
    <property type="entry name" value="Rost"/>
    <property type="match status" value="1"/>
</dbReference>
<dbReference type="EMBL" id="OV696690">
    <property type="protein sequence ID" value="CAH1265011.1"/>
    <property type="molecule type" value="Genomic_DNA"/>
</dbReference>
<protein>
    <submittedName>
        <fullName evidence="2">Hypp3107 protein</fullName>
    </submittedName>
</protein>
<gene>
    <name evidence="2" type="primary">Hypp3107</name>
    <name evidence="2" type="ORF">BLAG_LOCUS19135</name>
</gene>
<keyword evidence="1" id="KW-0812">Transmembrane</keyword>
<feature type="transmembrane region" description="Helical" evidence="1">
    <location>
        <begin position="84"/>
        <end position="103"/>
    </location>
</feature>
<feature type="transmembrane region" description="Helical" evidence="1">
    <location>
        <begin position="160"/>
        <end position="179"/>
    </location>
</feature>
<accession>A0A8J9ZWS4</accession>
<evidence type="ECO:0000313" key="3">
    <source>
        <dbReference type="Proteomes" id="UP000838412"/>
    </source>
</evidence>